<gene>
    <name evidence="2" type="ORF">KIW84_024971</name>
</gene>
<name>A0A9D4YHU6_PEA</name>
<dbReference type="EMBL" id="JAMSHJ010000002">
    <property type="protein sequence ID" value="KAI5439394.1"/>
    <property type="molecule type" value="Genomic_DNA"/>
</dbReference>
<dbReference type="PANTHER" id="PTHR34222">
    <property type="entry name" value="GAG_PRE-INTEGRS DOMAIN-CONTAINING PROTEIN"/>
    <property type="match status" value="1"/>
</dbReference>
<protein>
    <submittedName>
        <fullName evidence="2">Uncharacterized protein</fullName>
    </submittedName>
</protein>
<evidence type="ECO:0000313" key="2">
    <source>
        <dbReference type="EMBL" id="KAI5439394.1"/>
    </source>
</evidence>
<dbReference type="Gramene" id="Psat02G0497100-T1">
    <property type="protein sequence ID" value="KAI5439394.1"/>
    <property type="gene ID" value="KIW84_024971"/>
</dbReference>
<reference evidence="2 3" key="1">
    <citation type="journal article" date="2022" name="Nat. Genet.">
        <title>Improved pea reference genome and pan-genome highlight genomic features and evolutionary characteristics.</title>
        <authorList>
            <person name="Yang T."/>
            <person name="Liu R."/>
            <person name="Luo Y."/>
            <person name="Hu S."/>
            <person name="Wang D."/>
            <person name="Wang C."/>
            <person name="Pandey M.K."/>
            <person name="Ge S."/>
            <person name="Xu Q."/>
            <person name="Li N."/>
            <person name="Li G."/>
            <person name="Huang Y."/>
            <person name="Saxena R.K."/>
            <person name="Ji Y."/>
            <person name="Li M."/>
            <person name="Yan X."/>
            <person name="He Y."/>
            <person name="Liu Y."/>
            <person name="Wang X."/>
            <person name="Xiang C."/>
            <person name="Varshney R.K."/>
            <person name="Ding H."/>
            <person name="Gao S."/>
            <person name="Zong X."/>
        </authorList>
    </citation>
    <scope>NUCLEOTIDE SEQUENCE [LARGE SCALE GENOMIC DNA]</scope>
    <source>
        <strain evidence="2 3">cv. Zhongwan 6</strain>
    </source>
</reference>
<dbReference type="Proteomes" id="UP001058974">
    <property type="component" value="Chromosome 2"/>
</dbReference>
<dbReference type="PANTHER" id="PTHR34222:SF40">
    <property type="match status" value="1"/>
</dbReference>
<feature type="compositionally biased region" description="Basic and acidic residues" evidence="1">
    <location>
        <begin position="131"/>
        <end position="140"/>
    </location>
</feature>
<accession>A0A9D4YHU6</accession>
<feature type="compositionally biased region" description="Polar residues" evidence="1">
    <location>
        <begin position="117"/>
        <end position="130"/>
    </location>
</feature>
<sequence length="175" mass="20424">MMQNESGIAVETTVATETVAVADRAYKMKHRWSQILAVMEEMTKRVPHTLRCIEDSVLFLKRRENDRVFMFLAGLNKDLDEVRGRVLRKIPFPTLRETFAKIRREVARQGIMMGKTPRSSESEGSAQATRNLDEGKRSDKVPWRDHCKREWHTRETCWNLKEKSPNWKKKGGCAF</sequence>
<organism evidence="2 3">
    <name type="scientific">Pisum sativum</name>
    <name type="common">Garden pea</name>
    <name type="synonym">Lathyrus oleraceus</name>
    <dbReference type="NCBI Taxonomy" id="3888"/>
    <lineage>
        <taxon>Eukaryota</taxon>
        <taxon>Viridiplantae</taxon>
        <taxon>Streptophyta</taxon>
        <taxon>Embryophyta</taxon>
        <taxon>Tracheophyta</taxon>
        <taxon>Spermatophyta</taxon>
        <taxon>Magnoliopsida</taxon>
        <taxon>eudicotyledons</taxon>
        <taxon>Gunneridae</taxon>
        <taxon>Pentapetalae</taxon>
        <taxon>rosids</taxon>
        <taxon>fabids</taxon>
        <taxon>Fabales</taxon>
        <taxon>Fabaceae</taxon>
        <taxon>Papilionoideae</taxon>
        <taxon>50 kb inversion clade</taxon>
        <taxon>NPAAA clade</taxon>
        <taxon>Hologalegina</taxon>
        <taxon>IRL clade</taxon>
        <taxon>Fabeae</taxon>
        <taxon>Lathyrus</taxon>
    </lineage>
</organism>
<evidence type="ECO:0000313" key="3">
    <source>
        <dbReference type="Proteomes" id="UP001058974"/>
    </source>
</evidence>
<dbReference type="AlphaFoldDB" id="A0A9D4YHU6"/>
<proteinExistence type="predicted"/>
<feature type="region of interest" description="Disordered" evidence="1">
    <location>
        <begin position="113"/>
        <end position="140"/>
    </location>
</feature>
<comment type="caution">
    <text evidence="2">The sequence shown here is derived from an EMBL/GenBank/DDBJ whole genome shotgun (WGS) entry which is preliminary data.</text>
</comment>
<evidence type="ECO:0000256" key="1">
    <source>
        <dbReference type="SAM" id="MobiDB-lite"/>
    </source>
</evidence>
<keyword evidence="3" id="KW-1185">Reference proteome</keyword>